<sequence length="41" mass="4421">MMPSLPPTQTLNQPRTKVPQGFPTAEETGMSWGETTGCLIS</sequence>
<dbReference type="AlphaFoldDB" id="A0A9X9Q2R8"/>
<feature type="region of interest" description="Disordered" evidence="1">
    <location>
        <begin position="1"/>
        <end position="41"/>
    </location>
</feature>
<protein>
    <submittedName>
        <fullName evidence="2">Uncharacterized protein</fullName>
    </submittedName>
</protein>
<evidence type="ECO:0000256" key="1">
    <source>
        <dbReference type="SAM" id="MobiDB-lite"/>
    </source>
</evidence>
<dbReference type="EMBL" id="CYRY02025744">
    <property type="protein sequence ID" value="VCW98486.1"/>
    <property type="molecule type" value="Genomic_DNA"/>
</dbReference>
<gene>
    <name evidence="2" type="ORF">BN2614_LOCUS3</name>
</gene>
<name>A0A9X9Q2R8_GULGU</name>
<accession>A0A9X9Q2R8</accession>
<evidence type="ECO:0000313" key="2">
    <source>
        <dbReference type="EMBL" id="VCW98486.1"/>
    </source>
</evidence>
<comment type="caution">
    <text evidence="2">The sequence shown here is derived from an EMBL/GenBank/DDBJ whole genome shotgun (WGS) entry which is preliminary data.</text>
</comment>
<dbReference type="Proteomes" id="UP000269945">
    <property type="component" value="Unassembled WGS sequence"/>
</dbReference>
<evidence type="ECO:0000313" key="3">
    <source>
        <dbReference type="Proteomes" id="UP000269945"/>
    </source>
</evidence>
<proteinExistence type="predicted"/>
<reference evidence="2 3" key="1">
    <citation type="submission" date="2018-10" db="EMBL/GenBank/DDBJ databases">
        <authorList>
            <person name="Ekblom R."/>
            <person name="Jareborg N."/>
        </authorList>
    </citation>
    <scope>NUCLEOTIDE SEQUENCE [LARGE SCALE GENOMIC DNA]</scope>
    <source>
        <tissue evidence="2">Muscle</tissue>
    </source>
</reference>
<organism evidence="2 3">
    <name type="scientific">Gulo gulo</name>
    <name type="common">Wolverine</name>
    <name type="synonym">Gluton</name>
    <dbReference type="NCBI Taxonomy" id="48420"/>
    <lineage>
        <taxon>Eukaryota</taxon>
        <taxon>Metazoa</taxon>
        <taxon>Chordata</taxon>
        <taxon>Craniata</taxon>
        <taxon>Vertebrata</taxon>
        <taxon>Euteleostomi</taxon>
        <taxon>Mammalia</taxon>
        <taxon>Eutheria</taxon>
        <taxon>Laurasiatheria</taxon>
        <taxon>Carnivora</taxon>
        <taxon>Caniformia</taxon>
        <taxon>Musteloidea</taxon>
        <taxon>Mustelidae</taxon>
        <taxon>Guloninae</taxon>
        <taxon>Gulo</taxon>
    </lineage>
</organism>
<keyword evidence="3" id="KW-1185">Reference proteome</keyword>